<dbReference type="GO" id="GO:0006313">
    <property type="term" value="P:DNA transposition"/>
    <property type="evidence" value="ECO:0007669"/>
    <property type="project" value="InterPro"/>
</dbReference>
<dbReference type="GO" id="GO:0003677">
    <property type="term" value="F:DNA binding"/>
    <property type="evidence" value="ECO:0007669"/>
    <property type="project" value="InterPro"/>
</dbReference>
<evidence type="ECO:0000259" key="1">
    <source>
        <dbReference type="Pfam" id="PF01548"/>
    </source>
</evidence>
<keyword evidence="4" id="KW-1185">Reference proteome</keyword>
<dbReference type="GO" id="GO:0004803">
    <property type="term" value="F:transposase activity"/>
    <property type="evidence" value="ECO:0007669"/>
    <property type="project" value="InterPro"/>
</dbReference>
<dbReference type="Pfam" id="PF01548">
    <property type="entry name" value="DEDD_Tnp_IS110"/>
    <property type="match status" value="1"/>
</dbReference>
<dbReference type="PANTHER" id="PTHR33055:SF3">
    <property type="entry name" value="PUTATIVE TRANSPOSASE FOR IS117-RELATED"/>
    <property type="match status" value="1"/>
</dbReference>
<accession>A0A158AED6</accession>
<evidence type="ECO:0000259" key="2">
    <source>
        <dbReference type="Pfam" id="PF02371"/>
    </source>
</evidence>
<dbReference type="InterPro" id="IPR003346">
    <property type="entry name" value="Transposase_20"/>
</dbReference>
<dbReference type="Proteomes" id="UP000054624">
    <property type="component" value="Unassembled WGS sequence"/>
</dbReference>
<protein>
    <submittedName>
        <fullName evidence="3">Transposase</fullName>
    </submittedName>
</protein>
<evidence type="ECO:0000313" key="4">
    <source>
        <dbReference type="Proteomes" id="UP000054624"/>
    </source>
</evidence>
<dbReference type="AlphaFoldDB" id="A0A158AED6"/>
<dbReference type="InterPro" id="IPR002525">
    <property type="entry name" value="Transp_IS110-like_N"/>
</dbReference>
<reference evidence="4" key="1">
    <citation type="submission" date="2016-01" db="EMBL/GenBank/DDBJ databases">
        <authorList>
            <person name="Peeters Charlotte."/>
        </authorList>
    </citation>
    <scope>NUCLEOTIDE SEQUENCE [LARGE SCALE GENOMIC DNA]</scope>
</reference>
<name>A0A158AED6_9BURK</name>
<feature type="domain" description="Transposase IS110-like N-terminal" evidence="1">
    <location>
        <begin position="7"/>
        <end position="146"/>
    </location>
</feature>
<dbReference type="RefSeq" id="WP_061160198.1">
    <property type="nucleotide sequence ID" value="NZ_FCOI02000006.1"/>
</dbReference>
<sequence length="341" mass="38007">MQSVTMIGIDLGKHSFHVHGQDRVAKAVFCKKSSRKQLLEFFATFHPCTVVMEACAGAHWMARKIGAFGHIVKLISPHFVRPFVKSNKNDFVDAEAICEAASRPSMRFVTPKTESQQTLLALHRVRQAFVRDRVRTTNQMHGFLLEFGISLPVGHAVVKRLPSVLAEHPLPPRLVTIFEQLHAHFKYLSEQIRDIEKEIERQLADDPIGQRLLTIPGVGPITASLLASELGDGKQYRCSRDFSASVGLVPRQYSTGGKSNLLGISKRGDKNIRHLLVQCARAFMLRLDKQHGRIADWTRAMLARRHSSVVACALASKLARVAWALVSHDTVFERQASVAAA</sequence>
<feature type="domain" description="Transposase IS116/IS110/IS902 C-terminal" evidence="2">
    <location>
        <begin position="210"/>
        <end position="290"/>
    </location>
</feature>
<organism evidence="3 4">
    <name type="scientific">Caballeronia temeraria</name>
    <dbReference type="NCBI Taxonomy" id="1777137"/>
    <lineage>
        <taxon>Bacteria</taxon>
        <taxon>Pseudomonadati</taxon>
        <taxon>Pseudomonadota</taxon>
        <taxon>Betaproteobacteria</taxon>
        <taxon>Burkholderiales</taxon>
        <taxon>Burkholderiaceae</taxon>
        <taxon>Caballeronia</taxon>
    </lineage>
</organism>
<evidence type="ECO:0000313" key="3">
    <source>
        <dbReference type="EMBL" id="SAK56163.1"/>
    </source>
</evidence>
<proteinExistence type="predicted"/>
<dbReference type="PANTHER" id="PTHR33055">
    <property type="entry name" value="TRANSPOSASE FOR INSERTION SEQUENCE ELEMENT IS1111A"/>
    <property type="match status" value="1"/>
</dbReference>
<dbReference type="Pfam" id="PF02371">
    <property type="entry name" value="Transposase_20"/>
    <property type="match status" value="1"/>
</dbReference>
<dbReference type="EMBL" id="FCOI02000006">
    <property type="protein sequence ID" value="SAK56163.1"/>
    <property type="molecule type" value="Genomic_DNA"/>
</dbReference>
<dbReference type="NCBIfam" id="NF033542">
    <property type="entry name" value="transpos_IS110"/>
    <property type="match status" value="1"/>
</dbReference>
<gene>
    <name evidence="3" type="ORF">AWB76_02243</name>
</gene>
<dbReference type="InterPro" id="IPR047650">
    <property type="entry name" value="Transpos_IS110"/>
</dbReference>
<dbReference type="OrthoDB" id="5289737at2"/>